<dbReference type="Proteomes" id="UP000014500">
    <property type="component" value="Unassembled WGS sequence"/>
</dbReference>
<dbReference type="EMBL" id="JH431626">
    <property type="status" value="NOT_ANNOTATED_CDS"/>
    <property type="molecule type" value="Genomic_DNA"/>
</dbReference>
<sequence length="171" mass="19680">MAEVLYMTEPNETNRQTLVSNGFSNENSIPENPPVMQPRIVPSLAIRNPLLAQMLIIQRPPQPVLTFTDTLGVFVLHWDLNLINYPARMHFYYLFTCTNIRYPPRLNDWQILGEIPAARLPVHCNITNYLTYDDIHYFAVLGVDEHFRAGPLSNFVNVMIMTVGDTTYIII</sequence>
<dbReference type="EnsemblMetazoa" id="SMAR014034-RA">
    <property type="protein sequence ID" value="SMAR014034-PA"/>
    <property type="gene ID" value="SMAR014034"/>
</dbReference>
<name>T1JJK4_STRMM</name>
<protein>
    <recommendedName>
        <fullName evidence="1">Activating transcription factor 7-interacting protein Fn3 domain-containing protein</fullName>
    </recommendedName>
</protein>
<dbReference type="Pfam" id="PF16794">
    <property type="entry name" value="fn3_4"/>
    <property type="match status" value="1"/>
</dbReference>
<evidence type="ECO:0000313" key="2">
    <source>
        <dbReference type="EnsemblMetazoa" id="SMAR014034-PA"/>
    </source>
</evidence>
<dbReference type="PhylomeDB" id="T1JJK4"/>
<organism evidence="2 3">
    <name type="scientific">Strigamia maritima</name>
    <name type="common">European centipede</name>
    <name type="synonym">Geophilus maritimus</name>
    <dbReference type="NCBI Taxonomy" id="126957"/>
    <lineage>
        <taxon>Eukaryota</taxon>
        <taxon>Metazoa</taxon>
        <taxon>Ecdysozoa</taxon>
        <taxon>Arthropoda</taxon>
        <taxon>Myriapoda</taxon>
        <taxon>Chilopoda</taxon>
        <taxon>Pleurostigmophora</taxon>
        <taxon>Geophilomorpha</taxon>
        <taxon>Linotaeniidae</taxon>
        <taxon>Strigamia</taxon>
    </lineage>
</organism>
<dbReference type="HOGENOM" id="CLU_1564859_0_0_1"/>
<evidence type="ECO:0000259" key="1">
    <source>
        <dbReference type="Pfam" id="PF16794"/>
    </source>
</evidence>
<keyword evidence="3" id="KW-1185">Reference proteome</keyword>
<proteinExistence type="predicted"/>
<reference evidence="3" key="1">
    <citation type="submission" date="2011-05" db="EMBL/GenBank/DDBJ databases">
        <authorList>
            <person name="Richards S.R."/>
            <person name="Qu J."/>
            <person name="Jiang H."/>
            <person name="Jhangiani S.N."/>
            <person name="Agravi P."/>
            <person name="Goodspeed R."/>
            <person name="Gross S."/>
            <person name="Mandapat C."/>
            <person name="Jackson L."/>
            <person name="Mathew T."/>
            <person name="Pu L."/>
            <person name="Thornton R."/>
            <person name="Saada N."/>
            <person name="Wilczek-Boney K.B."/>
            <person name="Lee S."/>
            <person name="Kovar C."/>
            <person name="Wu Y."/>
            <person name="Scherer S.E."/>
            <person name="Worley K.C."/>
            <person name="Muzny D.M."/>
            <person name="Gibbs R."/>
        </authorList>
    </citation>
    <scope>NUCLEOTIDE SEQUENCE</scope>
    <source>
        <strain evidence="3">Brora</strain>
    </source>
</reference>
<reference evidence="2" key="2">
    <citation type="submission" date="2015-02" db="UniProtKB">
        <authorList>
            <consortium name="EnsemblMetazoa"/>
        </authorList>
    </citation>
    <scope>IDENTIFICATION</scope>
</reference>
<accession>T1JJK4</accession>
<evidence type="ECO:0000313" key="3">
    <source>
        <dbReference type="Proteomes" id="UP000014500"/>
    </source>
</evidence>
<feature type="domain" description="Activating transcription factor 7-interacting protein Fn3" evidence="1">
    <location>
        <begin position="60"/>
        <end position="156"/>
    </location>
</feature>
<dbReference type="AlphaFoldDB" id="T1JJK4"/>
<dbReference type="InterPro" id="IPR056565">
    <property type="entry name" value="Fn3_ATF7IP"/>
</dbReference>